<evidence type="ECO:0000256" key="6">
    <source>
        <dbReference type="ARBA" id="ARBA00023136"/>
    </source>
</evidence>
<organism evidence="8 9">
    <name type="scientific">Azonexus hydrophilus</name>
    <dbReference type="NCBI Taxonomy" id="418702"/>
    <lineage>
        <taxon>Bacteria</taxon>
        <taxon>Pseudomonadati</taxon>
        <taxon>Pseudomonadota</taxon>
        <taxon>Betaproteobacteria</taxon>
        <taxon>Rhodocyclales</taxon>
        <taxon>Azonexaceae</taxon>
        <taxon>Azonexus</taxon>
    </lineage>
</organism>
<feature type="transmembrane region" description="Helical" evidence="7">
    <location>
        <begin position="182"/>
        <end position="204"/>
    </location>
</feature>
<evidence type="ECO:0000256" key="1">
    <source>
        <dbReference type="ARBA" id="ARBA00004651"/>
    </source>
</evidence>
<keyword evidence="6 7" id="KW-0472">Membrane</keyword>
<proteinExistence type="predicted"/>
<dbReference type="InterPro" id="IPR002751">
    <property type="entry name" value="CbiM/NikMN"/>
</dbReference>
<dbReference type="Gene3D" id="1.10.1760.20">
    <property type="match status" value="1"/>
</dbReference>
<evidence type="ECO:0000256" key="5">
    <source>
        <dbReference type="ARBA" id="ARBA00022989"/>
    </source>
</evidence>
<keyword evidence="2" id="KW-0813">Transport</keyword>
<dbReference type="RefSeq" id="WP_081700223.1">
    <property type="nucleotide sequence ID" value="NZ_CALFBA010000018.1"/>
</dbReference>
<evidence type="ECO:0000256" key="2">
    <source>
        <dbReference type="ARBA" id="ARBA00022448"/>
    </source>
</evidence>
<reference evidence="8 9" key="1">
    <citation type="submission" date="2024-04" db="EMBL/GenBank/DDBJ databases">
        <title>Dissimilatory iodate-reducing microorganisms contribute to the enrichment of iodine in groundwater.</title>
        <authorList>
            <person name="Jiang Z."/>
        </authorList>
    </citation>
    <scope>NUCLEOTIDE SEQUENCE [LARGE SCALE GENOMIC DNA]</scope>
    <source>
        <strain evidence="8 9">NCP973</strain>
    </source>
</reference>
<comment type="subcellular location">
    <subcellularLocation>
        <location evidence="1">Cell membrane</location>
        <topology evidence="1">Multi-pass membrane protein</topology>
    </subcellularLocation>
</comment>
<sequence length="221" mass="24696">MNLTDDLLGEMWYWAAWAVWLPLFARSVWRAPWKRFRESEHSNLWLGMVVLLILVWSLKAGVKPGLSLHLLGANVFTLAFGPHLAFIGLSLVTLGITLNGAAGGFAFAANALLLAGVSVFIAHQLFRLVARLLPPHFFIYVFVNAFLCGGLVIMAVGLASTLLLGVADVYAWNYLFGEYLPYYLLLAFSEAWLSGMVLTLFVVYRPNWVDSFEDSRYLSDK</sequence>
<keyword evidence="4 7" id="KW-0812">Transmembrane</keyword>
<gene>
    <name evidence="8" type="ORF">AADV58_13035</name>
</gene>
<feature type="transmembrane region" description="Helical" evidence="7">
    <location>
        <begin position="78"/>
        <end position="98"/>
    </location>
</feature>
<keyword evidence="5 7" id="KW-1133">Transmembrane helix</keyword>
<feature type="transmembrane region" description="Helical" evidence="7">
    <location>
        <begin position="137"/>
        <end position="170"/>
    </location>
</feature>
<evidence type="ECO:0000313" key="8">
    <source>
        <dbReference type="EMBL" id="WZJ20864.1"/>
    </source>
</evidence>
<dbReference type="EMBL" id="CP151406">
    <property type="protein sequence ID" value="WZJ20864.1"/>
    <property type="molecule type" value="Genomic_DNA"/>
</dbReference>
<keyword evidence="3" id="KW-1003">Cell membrane</keyword>
<feature type="transmembrane region" description="Helical" evidence="7">
    <location>
        <begin position="105"/>
        <end position="125"/>
    </location>
</feature>
<name>A0ABZ2XHA7_9RHOO</name>
<accession>A0ABZ2XHA7</accession>
<dbReference type="Proteomes" id="UP001479520">
    <property type="component" value="Chromosome"/>
</dbReference>
<feature type="transmembrane region" description="Helical" evidence="7">
    <location>
        <begin position="12"/>
        <end position="29"/>
    </location>
</feature>
<evidence type="ECO:0000256" key="3">
    <source>
        <dbReference type="ARBA" id="ARBA00022475"/>
    </source>
</evidence>
<feature type="transmembrane region" description="Helical" evidence="7">
    <location>
        <begin position="41"/>
        <end position="58"/>
    </location>
</feature>
<dbReference type="Pfam" id="PF01891">
    <property type="entry name" value="CbiM"/>
    <property type="match status" value="1"/>
</dbReference>
<evidence type="ECO:0000256" key="4">
    <source>
        <dbReference type="ARBA" id="ARBA00022692"/>
    </source>
</evidence>
<protein>
    <submittedName>
        <fullName evidence="8">Energy-coupling factor ABC transporter permease</fullName>
    </submittedName>
</protein>
<evidence type="ECO:0000313" key="9">
    <source>
        <dbReference type="Proteomes" id="UP001479520"/>
    </source>
</evidence>
<evidence type="ECO:0000256" key="7">
    <source>
        <dbReference type="SAM" id="Phobius"/>
    </source>
</evidence>
<keyword evidence="9" id="KW-1185">Reference proteome</keyword>